<dbReference type="PANTHER" id="PTHR43016:SF16">
    <property type="entry name" value="METALLOPROTEASE, PUTATIVE (AFU_ORTHOLOGUE AFUA_4G07610)-RELATED"/>
    <property type="match status" value="1"/>
</dbReference>
<dbReference type="RefSeq" id="XP_004365880.1">
    <property type="nucleotide sequence ID" value="XM_004365823.2"/>
</dbReference>
<dbReference type="SMART" id="SM01264">
    <property type="entry name" value="M16C_associated"/>
    <property type="match status" value="1"/>
</dbReference>
<evidence type="ECO:0000313" key="4">
    <source>
        <dbReference type="Proteomes" id="UP000008743"/>
    </source>
</evidence>
<accession>A0A0D2X0S4</accession>
<feature type="domain" description="Peptidase M16C associated" evidence="2">
    <location>
        <begin position="453"/>
        <end position="712"/>
    </location>
</feature>
<evidence type="ECO:0000313" key="3">
    <source>
        <dbReference type="EMBL" id="KJE89564.1"/>
    </source>
</evidence>
<dbReference type="Proteomes" id="UP000008743">
    <property type="component" value="Unassembled WGS sequence"/>
</dbReference>
<dbReference type="FunCoup" id="A0A0D2X0S4">
    <property type="interactions" value="5"/>
</dbReference>
<gene>
    <name evidence="3" type="ORF">CAOG_001009</name>
</gene>
<dbReference type="FunFam" id="3.30.830.10:FF:000031">
    <property type="entry name" value="Putative zinc metalloprotease"/>
    <property type="match status" value="1"/>
</dbReference>
<organism evidence="3 4">
    <name type="scientific">Capsaspora owczarzaki (strain ATCC 30864)</name>
    <dbReference type="NCBI Taxonomy" id="595528"/>
    <lineage>
        <taxon>Eukaryota</taxon>
        <taxon>Filasterea</taxon>
        <taxon>Capsaspora</taxon>
    </lineage>
</organism>
<feature type="compositionally biased region" description="Acidic residues" evidence="1">
    <location>
        <begin position="721"/>
        <end position="735"/>
    </location>
</feature>
<dbReference type="InterPro" id="IPR011249">
    <property type="entry name" value="Metalloenz_LuxS/M16"/>
</dbReference>
<dbReference type="InterPro" id="IPR011765">
    <property type="entry name" value="Pept_M16_N"/>
</dbReference>
<evidence type="ECO:0000256" key="1">
    <source>
        <dbReference type="SAM" id="MobiDB-lite"/>
    </source>
</evidence>
<dbReference type="EMBL" id="KE346360">
    <property type="protein sequence ID" value="KJE89564.1"/>
    <property type="molecule type" value="Genomic_DNA"/>
</dbReference>
<feature type="compositionally biased region" description="Basic and acidic residues" evidence="1">
    <location>
        <begin position="736"/>
        <end position="748"/>
    </location>
</feature>
<protein>
    <recommendedName>
        <fullName evidence="2">Peptidase M16C associated domain-containing protein</fullName>
    </recommendedName>
</protein>
<sequence length="1082" mass="118392">MTSSFEQVEAFTLLDVGVTRYRSNASGLTVCLAETRGPLVGAYLALSTEAHDDDGLPHTLEHLVFMGSEDYPYKGVLDLIANRSLAQGTNAWTATDHTCYTLTTAGEEGMLAALPVYLDHVLYPTLTDTAYQTEVHHITGAGEDAGVVYCEMQAIENTSDSRTYRALVEHLYPGRSGYKSETGGRLGNLRDSCSHEKVCQYHRDYYRPDNLCIIIAGKIDPAKLFEAIAPFDAKVVSKKHVKQARPWSTPSEALTTPHQVVRIQFPTEDESTGIAMAGWRGPKWSSFLELQALETLWTYLTDTPVAVLQRELVEIDDPYCSDLSFRVERYSDTAHHLTLESVPTEKLGEIDAKLGSVLRRVASGEITIDMERMASVIHQLELQLLSQADDDPHQLFVGLIIEDFCYGNTNGKQLQERLATLSHLKTLSTKPASFWSDLVRTALVESPLVLILGEPSAPLGEQMLADENKRLEEQRARFGEQGLVQLGEQLAQASKRNSVETPDAVLAKISVPGVERIPFHELKTEIAGANQQPHNLPFAFKTEHVNSSFVVLTATLDTTSVPANLRPYLSLYLNLFFESGVTRPDGAVSHEQVIAGLAEDTLEHHASLGLGGRLFMCGAFAQHVVLSIKAERSKYQRAVNWLRELLFSIRFTEERVKVTAINMLNEVADLKRDGMSTVRTLLNELLIPTHNVAKSNHTVSNVVRQQQFVRGLLESIGVNQDEADEDDEEGAEDGGEEGHDGEGHDGEGHNGGAHNDAAVENQVPSKSPEEVAAAFKQVFDALYALRDVLVGQSVGFLVDVAGSLPAPDMLAPWHEVGFVADHQKAVSRQQTAASEQGVVVHWSGDVVVKPTDRGQAAIVGVSSVESAFLMQTCPSIASWTDPDLPALLVATEYLTALEGPLWRNIRGLGLSYSYGISMLPEVGLLTFRLYRATNVAKAYRVARAIVTAYANGSASAGGNEEDLPEISGIIEPLRFEAAIAGALYGIIEDEKSVFAASAQSLLNVFRRTSAEFSRDLMRQVKQVTIADVQRVLKTHVSRLFDTQTANTAICCNPNKLNETRDGLAAVGVQLRVLESLNDAVQA</sequence>
<dbReference type="InParanoid" id="A0A0D2X0S4"/>
<dbReference type="SUPFAM" id="SSF63411">
    <property type="entry name" value="LuxS/MPP-like metallohydrolase"/>
    <property type="match status" value="4"/>
</dbReference>
<dbReference type="Pfam" id="PF05193">
    <property type="entry name" value="Peptidase_M16_C"/>
    <property type="match status" value="1"/>
</dbReference>
<dbReference type="FunFam" id="3.30.830.10:FF:000015">
    <property type="entry name" value="Putative zinc metalloprotease"/>
    <property type="match status" value="1"/>
</dbReference>
<dbReference type="eggNOG" id="KOG0961">
    <property type="taxonomic scope" value="Eukaryota"/>
</dbReference>
<dbReference type="PANTHER" id="PTHR43016">
    <property type="entry name" value="PRESEQUENCE PROTEASE"/>
    <property type="match status" value="1"/>
</dbReference>
<dbReference type="GO" id="GO:0006508">
    <property type="term" value="P:proteolysis"/>
    <property type="evidence" value="ECO:0007669"/>
    <property type="project" value="InterPro"/>
</dbReference>
<dbReference type="Gene3D" id="3.30.830.10">
    <property type="entry name" value="Metalloenzyme, LuxS/M16 peptidase-like"/>
    <property type="match status" value="4"/>
</dbReference>
<keyword evidence="4" id="KW-1185">Reference proteome</keyword>
<dbReference type="InterPro" id="IPR007863">
    <property type="entry name" value="Peptidase_M16_C"/>
</dbReference>
<dbReference type="PhylomeDB" id="A0A0D2X0S4"/>
<dbReference type="AlphaFoldDB" id="A0A0D2X0S4"/>
<reference evidence="4" key="1">
    <citation type="submission" date="2011-02" db="EMBL/GenBank/DDBJ databases">
        <title>The Genome Sequence of Capsaspora owczarzaki ATCC 30864.</title>
        <authorList>
            <person name="Russ C."/>
            <person name="Cuomo C."/>
            <person name="Burger G."/>
            <person name="Gray M.W."/>
            <person name="Holland P.W.H."/>
            <person name="King N."/>
            <person name="Lang F.B.F."/>
            <person name="Roger A.J."/>
            <person name="Ruiz-Trillo I."/>
            <person name="Young S.K."/>
            <person name="Zeng Q."/>
            <person name="Gargeya S."/>
            <person name="Alvarado L."/>
            <person name="Berlin A."/>
            <person name="Chapman S.B."/>
            <person name="Chen Z."/>
            <person name="Freedman E."/>
            <person name="Gellesch M."/>
            <person name="Goldberg J."/>
            <person name="Griggs A."/>
            <person name="Gujja S."/>
            <person name="Heilman E."/>
            <person name="Heiman D."/>
            <person name="Howarth C."/>
            <person name="Mehta T."/>
            <person name="Neiman D."/>
            <person name="Pearson M."/>
            <person name="Roberts A."/>
            <person name="Saif S."/>
            <person name="Shea T."/>
            <person name="Shenoy N."/>
            <person name="Sisk P."/>
            <person name="Stolte C."/>
            <person name="Sykes S."/>
            <person name="White J."/>
            <person name="Yandava C."/>
            <person name="Haas B."/>
            <person name="Nusbaum C."/>
            <person name="Birren B."/>
        </authorList>
    </citation>
    <scope>NUCLEOTIDE SEQUENCE</scope>
    <source>
        <strain evidence="4">ATCC 30864</strain>
    </source>
</reference>
<name>A0A0D2X0S4_CAPO3</name>
<dbReference type="OMA" id="CVEGPFW"/>
<evidence type="ECO:0000259" key="2">
    <source>
        <dbReference type="SMART" id="SM01264"/>
    </source>
</evidence>
<dbReference type="Pfam" id="PF00675">
    <property type="entry name" value="Peptidase_M16"/>
    <property type="match status" value="1"/>
</dbReference>
<dbReference type="OrthoDB" id="4953at2759"/>
<proteinExistence type="predicted"/>
<dbReference type="GO" id="GO:0046872">
    <property type="term" value="F:metal ion binding"/>
    <property type="evidence" value="ECO:0007669"/>
    <property type="project" value="InterPro"/>
</dbReference>
<dbReference type="InterPro" id="IPR013578">
    <property type="entry name" value="Peptidase_M16C_assoc"/>
</dbReference>
<feature type="region of interest" description="Disordered" evidence="1">
    <location>
        <begin position="719"/>
        <end position="766"/>
    </location>
</feature>
<dbReference type="STRING" id="595528.A0A0D2X0S4"/>